<reference evidence="2 3" key="1">
    <citation type="submission" date="2023-01" db="EMBL/GenBank/DDBJ databases">
        <title>Novel species of the genus Asticcacaulis isolated from rivers.</title>
        <authorList>
            <person name="Lu H."/>
        </authorList>
    </citation>
    <scope>NUCLEOTIDE SEQUENCE [LARGE SCALE GENOMIC DNA]</scope>
    <source>
        <strain evidence="2 3">BYS171W</strain>
    </source>
</reference>
<comment type="caution">
    <text evidence="2">The sequence shown here is derived from an EMBL/GenBank/DDBJ whole genome shotgun (WGS) entry which is preliminary data.</text>
</comment>
<feature type="region of interest" description="Disordered" evidence="1">
    <location>
        <begin position="1"/>
        <end position="58"/>
    </location>
</feature>
<dbReference type="RefSeq" id="WP_272748079.1">
    <property type="nucleotide sequence ID" value="NZ_JAQQKX010000007.1"/>
</dbReference>
<evidence type="ECO:0000256" key="1">
    <source>
        <dbReference type="SAM" id="MobiDB-lite"/>
    </source>
</evidence>
<name>A0ABT5HU66_9CAUL</name>
<feature type="compositionally biased region" description="Polar residues" evidence="1">
    <location>
        <begin position="32"/>
        <end position="58"/>
    </location>
</feature>
<evidence type="ECO:0000313" key="3">
    <source>
        <dbReference type="Proteomes" id="UP001214854"/>
    </source>
</evidence>
<feature type="compositionally biased region" description="Pro residues" evidence="1">
    <location>
        <begin position="1"/>
        <end position="11"/>
    </location>
</feature>
<organism evidence="2 3">
    <name type="scientific">Asticcacaulis aquaticus</name>
    <dbReference type="NCBI Taxonomy" id="2984212"/>
    <lineage>
        <taxon>Bacteria</taxon>
        <taxon>Pseudomonadati</taxon>
        <taxon>Pseudomonadota</taxon>
        <taxon>Alphaproteobacteria</taxon>
        <taxon>Caulobacterales</taxon>
        <taxon>Caulobacteraceae</taxon>
        <taxon>Asticcacaulis</taxon>
    </lineage>
</organism>
<proteinExistence type="predicted"/>
<gene>
    <name evidence="2" type="ORF">PQU92_10000</name>
</gene>
<keyword evidence="3" id="KW-1185">Reference proteome</keyword>
<accession>A0ABT5HU66</accession>
<evidence type="ECO:0000313" key="2">
    <source>
        <dbReference type="EMBL" id="MDC7683610.1"/>
    </source>
</evidence>
<dbReference type="EMBL" id="JAQQKX010000007">
    <property type="protein sequence ID" value="MDC7683610.1"/>
    <property type="molecule type" value="Genomic_DNA"/>
</dbReference>
<sequence length="58" mass="6093">MSHLPPIPPASRSPNGPSDAHATNADPHIADTSVNPDQKGQSANTKINTIHSGNQQDR</sequence>
<dbReference type="Proteomes" id="UP001214854">
    <property type="component" value="Unassembled WGS sequence"/>
</dbReference>
<protein>
    <submittedName>
        <fullName evidence="2">Uncharacterized protein</fullName>
    </submittedName>
</protein>